<dbReference type="AlphaFoldDB" id="A0A368HKL3"/>
<evidence type="ECO:0000259" key="9">
    <source>
        <dbReference type="Pfam" id="PF00218"/>
    </source>
</evidence>
<evidence type="ECO:0000256" key="3">
    <source>
        <dbReference type="ARBA" id="ARBA00022605"/>
    </source>
</evidence>
<evidence type="ECO:0000256" key="4">
    <source>
        <dbReference type="ARBA" id="ARBA00022793"/>
    </source>
</evidence>
<organism evidence="10 11">
    <name type="scientific">Acidiferrobacter thiooxydans</name>
    <dbReference type="NCBI Taxonomy" id="163359"/>
    <lineage>
        <taxon>Bacteria</taxon>
        <taxon>Pseudomonadati</taxon>
        <taxon>Pseudomonadota</taxon>
        <taxon>Gammaproteobacteria</taxon>
        <taxon>Acidiferrobacterales</taxon>
        <taxon>Acidiferrobacteraceae</taxon>
        <taxon>Acidiferrobacter</taxon>
    </lineage>
</organism>
<protein>
    <recommendedName>
        <fullName evidence="8">Indole-3-glycerol phosphate synthase</fullName>
        <shortName evidence="8">IGPS</shortName>
        <ecNumber evidence="8">4.1.1.48</ecNumber>
    </recommendedName>
</protein>
<evidence type="ECO:0000256" key="5">
    <source>
        <dbReference type="ARBA" id="ARBA00022822"/>
    </source>
</evidence>
<name>A0A368HKL3_9GAMM</name>
<dbReference type="OrthoDB" id="9804217at2"/>
<dbReference type="CDD" id="cd00331">
    <property type="entry name" value="IGPS"/>
    <property type="match status" value="1"/>
</dbReference>
<dbReference type="EC" id="4.1.1.48" evidence="8"/>
<reference evidence="10 11" key="1">
    <citation type="submission" date="2018-02" db="EMBL/GenBank/DDBJ databases">
        <title>Insights into the biology of acidophilic members of the Acidiferrobacteraceae family derived from comparative genomic analyses.</title>
        <authorList>
            <person name="Issotta F."/>
            <person name="Thyssen C."/>
            <person name="Mena C."/>
            <person name="Moya A."/>
            <person name="Bellenberg S."/>
            <person name="Sproer C."/>
            <person name="Covarrubias P.C."/>
            <person name="Sand W."/>
            <person name="Quatrini R."/>
            <person name="Vera M."/>
        </authorList>
    </citation>
    <scope>NUCLEOTIDE SEQUENCE [LARGE SCALE GENOMIC DNA]</scope>
    <source>
        <strain evidence="11">m-1</strain>
    </source>
</reference>
<dbReference type="FunFam" id="3.20.20.70:FF:000024">
    <property type="entry name" value="Indole-3-glycerol phosphate synthase"/>
    <property type="match status" value="1"/>
</dbReference>
<dbReference type="RefSeq" id="WP_083996157.1">
    <property type="nucleotide sequence ID" value="NZ_CP080624.1"/>
</dbReference>
<keyword evidence="3 8" id="KW-0028">Amino-acid biosynthesis</keyword>
<accession>A0A368HKL3</accession>
<dbReference type="UniPathway" id="UPA00035">
    <property type="reaction ID" value="UER00043"/>
</dbReference>
<dbReference type="Gene3D" id="3.20.20.70">
    <property type="entry name" value="Aldolase class I"/>
    <property type="match status" value="1"/>
</dbReference>
<dbReference type="NCBIfam" id="NF001373">
    <property type="entry name" value="PRK00278.1-6"/>
    <property type="match status" value="1"/>
</dbReference>
<dbReference type="PANTHER" id="PTHR22854:SF2">
    <property type="entry name" value="INDOLE-3-GLYCEROL-PHOSPHATE SYNTHASE"/>
    <property type="match status" value="1"/>
</dbReference>
<dbReference type="GO" id="GO:0004640">
    <property type="term" value="F:phosphoribosylanthranilate isomerase activity"/>
    <property type="evidence" value="ECO:0007669"/>
    <property type="project" value="TreeGrafter"/>
</dbReference>
<dbReference type="HAMAP" id="MF_00134_B">
    <property type="entry name" value="IGPS_B"/>
    <property type="match status" value="1"/>
</dbReference>
<dbReference type="InterPro" id="IPR013785">
    <property type="entry name" value="Aldolase_TIM"/>
</dbReference>
<dbReference type="PROSITE" id="PS00614">
    <property type="entry name" value="IGPS"/>
    <property type="match status" value="1"/>
</dbReference>
<evidence type="ECO:0000256" key="6">
    <source>
        <dbReference type="ARBA" id="ARBA00023141"/>
    </source>
</evidence>
<evidence type="ECO:0000256" key="1">
    <source>
        <dbReference type="ARBA" id="ARBA00001633"/>
    </source>
</evidence>
<keyword evidence="7 8" id="KW-0456">Lyase</keyword>
<evidence type="ECO:0000256" key="8">
    <source>
        <dbReference type="HAMAP-Rule" id="MF_00134"/>
    </source>
</evidence>
<dbReference type="InterPro" id="IPR013798">
    <property type="entry name" value="Indole-3-glycerol_P_synth_dom"/>
</dbReference>
<gene>
    <name evidence="8" type="primary">trpC</name>
    <name evidence="10" type="ORF">C4900_02540</name>
</gene>
<dbReference type="GO" id="GO:0000162">
    <property type="term" value="P:L-tryptophan biosynthetic process"/>
    <property type="evidence" value="ECO:0007669"/>
    <property type="project" value="UniProtKB-UniRule"/>
</dbReference>
<keyword evidence="11" id="KW-1185">Reference proteome</keyword>
<comment type="caution">
    <text evidence="10">The sequence shown here is derived from an EMBL/GenBank/DDBJ whole genome shotgun (WGS) entry which is preliminary data.</text>
</comment>
<dbReference type="Pfam" id="PF00218">
    <property type="entry name" value="IGPS"/>
    <property type="match status" value="1"/>
</dbReference>
<feature type="domain" description="Indole-3-glycerol phosphate synthase" evidence="9">
    <location>
        <begin position="5"/>
        <end position="260"/>
    </location>
</feature>
<dbReference type="InterPro" id="IPR011060">
    <property type="entry name" value="RibuloseP-bd_barrel"/>
</dbReference>
<dbReference type="PANTHER" id="PTHR22854">
    <property type="entry name" value="TRYPTOPHAN BIOSYNTHESIS PROTEIN"/>
    <property type="match status" value="1"/>
</dbReference>
<evidence type="ECO:0000256" key="2">
    <source>
        <dbReference type="ARBA" id="ARBA00004696"/>
    </source>
</evidence>
<comment type="pathway">
    <text evidence="2 8">Amino-acid biosynthesis; L-tryptophan biosynthesis; L-tryptophan from chorismate: step 4/5.</text>
</comment>
<comment type="similarity">
    <text evidence="8">Belongs to the TrpC family.</text>
</comment>
<keyword evidence="4 8" id="KW-0210">Decarboxylase</keyword>
<proteinExistence type="inferred from homology"/>
<dbReference type="NCBIfam" id="NF001377">
    <property type="entry name" value="PRK00278.2-4"/>
    <property type="match status" value="1"/>
</dbReference>
<keyword evidence="6 8" id="KW-0057">Aromatic amino acid biosynthesis</keyword>
<comment type="catalytic activity">
    <reaction evidence="1 8">
        <text>1-(2-carboxyphenylamino)-1-deoxy-D-ribulose 5-phosphate + H(+) = (1S,2R)-1-C-(indol-3-yl)glycerol 3-phosphate + CO2 + H2O</text>
        <dbReference type="Rhea" id="RHEA:23476"/>
        <dbReference type="ChEBI" id="CHEBI:15377"/>
        <dbReference type="ChEBI" id="CHEBI:15378"/>
        <dbReference type="ChEBI" id="CHEBI:16526"/>
        <dbReference type="ChEBI" id="CHEBI:58613"/>
        <dbReference type="ChEBI" id="CHEBI:58866"/>
        <dbReference type="EC" id="4.1.1.48"/>
    </reaction>
</comment>
<sequence length="270" mass="28617">MNGVLARILADKRAEVARKRARIGLADLEARIAGGAPPRGFAASLARAVERGRPAVIAEMKRASPSRGMLRSDLDPAAVARAYERAGAAALSVLTDAGYFGAHADDLAHARAACALPVLRKDFMVDGYQIAESRAMGADCVLLIVAALSPEGLEELYAASQAYGLDALIEVHDANELERALALPGGLLGINNRDLRTFVTTIDRTLELVECVPPGRFVITESGILGRDEVRRLKAAGLRGFLVGEAFMVAADPGARLAELFEERVDESSG</sequence>
<keyword evidence="5 8" id="KW-0822">Tryptophan biosynthesis</keyword>
<dbReference type="GO" id="GO:0004425">
    <property type="term" value="F:indole-3-glycerol-phosphate synthase activity"/>
    <property type="evidence" value="ECO:0007669"/>
    <property type="project" value="UniProtKB-UniRule"/>
</dbReference>
<dbReference type="InterPro" id="IPR001468">
    <property type="entry name" value="Indole-3-GlycerolPSynthase_CS"/>
</dbReference>
<evidence type="ECO:0000313" key="10">
    <source>
        <dbReference type="EMBL" id="RCN58677.1"/>
    </source>
</evidence>
<dbReference type="SUPFAM" id="SSF51366">
    <property type="entry name" value="Ribulose-phoshate binding barrel"/>
    <property type="match status" value="1"/>
</dbReference>
<evidence type="ECO:0000256" key="7">
    <source>
        <dbReference type="ARBA" id="ARBA00023239"/>
    </source>
</evidence>
<dbReference type="EMBL" id="PSYR01000001">
    <property type="protein sequence ID" value="RCN58677.1"/>
    <property type="molecule type" value="Genomic_DNA"/>
</dbReference>
<dbReference type="InterPro" id="IPR045186">
    <property type="entry name" value="Indole-3-glycerol_P_synth"/>
</dbReference>
<evidence type="ECO:0000313" key="11">
    <source>
        <dbReference type="Proteomes" id="UP000253250"/>
    </source>
</evidence>
<dbReference type="Proteomes" id="UP000253250">
    <property type="component" value="Unassembled WGS sequence"/>
</dbReference>